<name>A0ABV6B7V5_9DEIO</name>
<comment type="caution">
    <text evidence="1">The sequence shown here is derived from an EMBL/GenBank/DDBJ whole genome shotgun (WGS) entry which is preliminary data.</text>
</comment>
<dbReference type="InterPro" id="IPR029052">
    <property type="entry name" value="Metallo-depent_PP-like"/>
</dbReference>
<protein>
    <recommendedName>
        <fullName evidence="3">AMP-binding enzyme C-terminal domain-containing protein</fullName>
    </recommendedName>
</protein>
<accession>A0ABV6B7V5</accession>
<proteinExistence type="predicted"/>
<evidence type="ECO:0000313" key="1">
    <source>
        <dbReference type="EMBL" id="MFB9995045.1"/>
    </source>
</evidence>
<sequence>MRGPLAQDRREAAAYWNNFAPSATVVDAVQSPFRYSLTRSDRAGHILFIAVLDASGPKMNAAQRAWLAAQLATPQARAAGMRPVIGHLPLAGVSKGKNRIGKVITKAAPLREALEQGRVLDIRPEPPA</sequence>
<dbReference type="EMBL" id="JBHLYR010000079">
    <property type="protein sequence ID" value="MFB9995045.1"/>
    <property type="molecule type" value="Genomic_DNA"/>
</dbReference>
<keyword evidence="2" id="KW-1185">Reference proteome</keyword>
<gene>
    <name evidence="1" type="ORF">ACFFLM_24145</name>
</gene>
<dbReference type="Proteomes" id="UP001589733">
    <property type="component" value="Unassembled WGS sequence"/>
</dbReference>
<dbReference type="SUPFAM" id="SSF56300">
    <property type="entry name" value="Metallo-dependent phosphatases"/>
    <property type="match status" value="1"/>
</dbReference>
<dbReference type="RefSeq" id="WP_380016596.1">
    <property type="nucleotide sequence ID" value="NZ_JBHLYR010000079.1"/>
</dbReference>
<organism evidence="1 2">
    <name type="scientific">Deinococcus oregonensis</name>
    <dbReference type="NCBI Taxonomy" id="1805970"/>
    <lineage>
        <taxon>Bacteria</taxon>
        <taxon>Thermotogati</taxon>
        <taxon>Deinococcota</taxon>
        <taxon>Deinococci</taxon>
        <taxon>Deinococcales</taxon>
        <taxon>Deinococcaceae</taxon>
        <taxon>Deinococcus</taxon>
    </lineage>
</organism>
<evidence type="ECO:0000313" key="2">
    <source>
        <dbReference type="Proteomes" id="UP001589733"/>
    </source>
</evidence>
<evidence type="ECO:0008006" key="3">
    <source>
        <dbReference type="Google" id="ProtNLM"/>
    </source>
</evidence>
<reference evidence="1 2" key="1">
    <citation type="submission" date="2024-09" db="EMBL/GenBank/DDBJ databases">
        <authorList>
            <person name="Sun Q."/>
            <person name="Mori K."/>
        </authorList>
    </citation>
    <scope>NUCLEOTIDE SEQUENCE [LARGE SCALE GENOMIC DNA]</scope>
    <source>
        <strain evidence="1 2">JCM 13503</strain>
    </source>
</reference>